<sequence length="72" mass="7455">MFGHKKFRAAGLASTVALVGQFGAGLAETGDWGGALIFVDWNLVVGPWLIAIGAQGVADLGKEKAKVEAENK</sequence>
<protein>
    <submittedName>
        <fullName evidence="1">Uncharacterized protein</fullName>
    </submittedName>
</protein>
<accession>A0A0F9CGT2</accession>
<name>A0A0F9CGT2_9ZZZZ</name>
<comment type="caution">
    <text evidence="1">The sequence shown here is derived from an EMBL/GenBank/DDBJ whole genome shotgun (WGS) entry which is preliminary data.</text>
</comment>
<gene>
    <name evidence="1" type="ORF">LCGC14_2611530</name>
</gene>
<proteinExistence type="predicted"/>
<evidence type="ECO:0000313" key="1">
    <source>
        <dbReference type="EMBL" id="KKL04891.1"/>
    </source>
</evidence>
<organism evidence="1">
    <name type="scientific">marine sediment metagenome</name>
    <dbReference type="NCBI Taxonomy" id="412755"/>
    <lineage>
        <taxon>unclassified sequences</taxon>
        <taxon>metagenomes</taxon>
        <taxon>ecological metagenomes</taxon>
    </lineage>
</organism>
<dbReference type="EMBL" id="LAZR01044345">
    <property type="protein sequence ID" value="KKL04891.1"/>
    <property type="molecule type" value="Genomic_DNA"/>
</dbReference>
<dbReference type="AlphaFoldDB" id="A0A0F9CGT2"/>
<reference evidence="1" key="1">
    <citation type="journal article" date="2015" name="Nature">
        <title>Complex archaea that bridge the gap between prokaryotes and eukaryotes.</title>
        <authorList>
            <person name="Spang A."/>
            <person name="Saw J.H."/>
            <person name="Jorgensen S.L."/>
            <person name="Zaremba-Niedzwiedzka K."/>
            <person name="Martijn J."/>
            <person name="Lind A.E."/>
            <person name="van Eijk R."/>
            <person name="Schleper C."/>
            <person name="Guy L."/>
            <person name="Ettema T.J."/>
        </authorList>
    </citation>
    <scope>NUCLEOTIDE SEQUENCE</scope>
</reference>